<name>A0AAN6P3A4_9PEZI</name>
<keyword evidence="4" id="KW-1185">Reference proteome</keyword>
<dbReference type="Gene3D" id="3.40.50.150">
    <property type="entry name" value="Vaccinia Virus protein VP39"/>
    <property type="match status" value="1"/>
</dbReference>
<keyword evidence="3" id="KW-0489">Methyltransferase</keyword>
<sequence>MSTPLKRKPQSPAPGSAVVAKARTSTSNDTLPGPAASGAASPGPASPAARTKSPTPAVEAPAIESPNHLPGSHWLQQGLPQHDNDDTESTLGSDVDSSTASISSSILNYRTINGRTYHSNSVTDGEYWAPNDPKHIEALDLYYHAADMMFGGKLHRAPLIEGKFENAIDIGTGSGWWAIDFADKYAKCNVIGTDISPVQPSWVPPNLQFEINDATKEWTYRENHFDYIHMQFLNGAFGDLKQVYDEAFRCCKPGGWFEHADTSAILGCDDGTFKDHHALMQWGKIYNKAAQKLGIIMTMAEDGLMEKTMRDAGFVNVKVVGLKMPLSPWPQDPKEKEIGRYASVTISSDVEGLIQYMFGNVLGWSKEEMAVYSAHVRRELKDASLHGYSKWQVVYGQKPE</sequence>
<evidence type="ECO:0000256" key="2">
    <source>
        <dbReference type="SAM" id="MobiDB-lite"/>
    </source>
</evidence>
<dbReference type="Pfam" id="PF13489">
    <property type="entry name" value="Methyltransf_23"/>
    <property type="match status" value="1"/>
</dbReference>
<protein>
    <submittedName>
        <fullName evidence="3">S-adenosyl-L-methionine-dependent methyltransferase</fullName>
    </submittedName>
</protein>
<feature type="region of interest" description="Disordered" evidence="2">
    <location>
        <begin position="1"/>
        <end position="98"/>
    </location>
</feature>
<comment type="caution">
    <text evidence="3">The sequence shown here is derived from an EMBL/GenBank/DDBJ whole genome shotgun (WGS) entry which is preliminary data.</text>
</comment>
<dbReference type="InterPro" id="IPR029063">
    <property type="entry name" value="SAM-dependent_MTases_sf"/>
</dbReference>
<dbReference type="EMBL" id="MU859062">
    <property type="protein sequence ID" value="KAK3956947.1"/>
    <property type="molecule type" value="Genomic_DNA"/>
</dbReference>
<dbReference type="PANTHER" id="PTHR43591:SF10">
    <property type="entry name" value="ABC TRANSMEMBRANE TYPE-1 DOMAIN-CONTAINING PROTEIN-RELATED"/>
    <property type="match status" value="1"/>
</dbReference>
<feature type="compositionally biased region" description="Low complexity" evidence="2">
    <location>
        <begin position="32"/>
        <end position="49"/>
    </location>
</feature>
<organism evidence="3 4">
    <name type="scientific">Pseudoneurospora amorphoporcata</name>
    <dbReference type="NCBI Taxonomy" id="241081"/>
    <lineage>
        <taxon>Eukaryota</taxon>
        <taxon>Fungi</taxon>
        <taxon>Dikarya</taxon>
        <taxon>Ascomycota</taxon>
        <taxon>Pezizomycotina</taxon>
        <taxon>Sordariomycetes</taxon>
        <taxon>Sordariomycetidae</taxon>
        <taxon>Sordariales</taxon>
        <taxon>Sordariaceae</taxon>
        <taxon>Pseudoneurospora</taxon>
    </lineage>
</organism>
<evidence type="ECO:0000256" key="1">
    <source>
        <dbReference type="ARBA" id="ARBA00038158"/>
    </source>
</evidence>
<proteinExistence type="inferred from homology"/>
<gene>
    <name evidence="3" type="ORF">QBC32DRAFT_201738</name>
</gene>
<dbReference type="GO" id="GO:0008168">
    <property type="term" value="F:methyltransferase activity"/>
    <property type="evidence" value="ECO:0007669"/>
    <property type="project" value="UniProtKB-KW"/>
</dbReference>
<dbReference type="GO" id="GO:0032259">
    <property type="term" value="P:methylation"/>
    <property type="evidence" value="ECO:0007669"/>
    <property type="project" value="UniProtKB-KW"/>
</dbReference>
<dbReference type="AlphaFoldDB" id="A0AAN6P3A4"/>
<evidence type="ECO:0000313" key="4">
    <source>
        <dbReference type="Proteomes" id="UP001303222"/>
    </source>
</evidence>
<evidence type="ECO:0000313" key="3">
    <source>
        <dbReference type="EMBL" id="KAK3956947.1"/>
    </source>
</evidence>
<dbReference type="SUPFAM" id="SSF53335">
    <property type="entry name" value="S-adenosyl-L-methionine-dependent methyltransferases"/>
    <property type="match status" value="1"/>
</dbReference>
<dbReference type="CDD" id="cd02440">
    <property type="entry name" value="AdoMet_MTases"/>
    <property type="match status" value="1"/>
</dbReference>
<comment type="similarity">
    <text evidence="1">Belongs to the methyltransferase superfamily. LaeA methyltransferase family.</text>
</comment>
<reference evidence="3" key="1">
    <citation type="journal article" date="2023" name="Mol. Phylogenet. Evol.">
        <title>Genome-scale phylogeny and comparative genomics of the fungal order Sordariales.</title>
        <authorList>
            <person name="Hensen N."/>
            <person name="Bonometti L."/>
            <person name="Westerberg I."/>
            <person name="Brannstrom I.O."/>
            <person name="Guillou S."/>
            <person name="Cros-Aarteil S."/>
            <person name="Calhoun S."/>
            <person name="Haridas S."/>
            <person name="Kuo A."/>
            <person name="Mondo S."/>
            <person name="Pangilinan J."/>
            <person name="Riley R."/>
            <person name="LaButti K."/>
            <person name="Andreopoulos B."/>
            <person name="Lipzen A."/>
            <person name="Chen C."/>
            <person name="Yan M."/>
            <person name="Daum C."/>
            <person name="Ng V."/>
            <person name="Clum A."/>
            <person name="Steindorff A."/>
            <person name="Ohm R.A."/>
            <person name="Martin F."/>
            <person name="Silar P."/>
            <person name="Natvig D.O."/>
            <person name="Lalanne C."/>
            <person name="Gautier V."/>
            <person name="Ament-Velasquez S.L."/>
            <person name="Kruys A."/>
            <person name="Hutchinson M.I."/>
            <person name="Powell A.J."/>
            <person name="Barry K."/>
            <person name="Miller A.N."/>
            <person name="Grigoriev I.V."/>
            <person name="Debuchy R."/>
            <person name="Gladieux P."/>
            <person name="Hiltunen Thoren M."/>
            <person name="Johannesson H."/>
        </authorList>
    </citation>
    <scope>NUCLEOTIDE SEQUENCE</scope>
    <source>
        <strain evidence="3">CBS 626.80</strain>
    </source>
</reference>
<reference evidence="3" key="2">
    <citation type="submission" date="2023-06" db="EMBL/GenBank/DDBJ databases">
        <authorList>
            <consortium name="Lawrence Berkeley National Laboratory"/>
            <person name="Mondo S.J."/>
            <person name="Hensen N."/>
            <person name="Bonometti L."/>
            <person name="Westerberg I."/>
            <person name="Brannstrom I.O."/>
            <person name="Guillou S."/>
            <person name="Cros-Aarteil S."/>
            <person name="Calhoun S."/>
            <person name="Haridas S."/>
            <person name="Kuo A."/>
            <person name="Pangilinan J."/>
            <person name="Riley R."/>
            <person name="Labutti K."/>
            <person name="Andreopoulos B."/>
            <person name="Lipzen A."/>
            <person name="Chen C."/>
            <person name="Yanf M."/>
            <person name="Daum C."/>
            <person name="Ng V."/>
            <person name="Clum A."/>
            <person name="Steindorff A."/>
            <person name="Ohm R."/>
            <person name="Martin F."/>
            <person name="Silar P."/>
            <person name="Natvig D."/>
            <person name="Lalanne C."/>
            <person name="Gautier V."/>
            <person name="Ament-Velasquez S.L."/>
            <person name="Kruys A."/>
            <person name="Hutchinson M.I."/>
            <person name="Powell A.J."/>
            <person name="Barry K."/>
            <person name="Miller A.N."/>
            <person name="Grigoriev I.V."/>
            <person name="Debuchy R."/>
            <person name="Gladieux P."/>
            <person name="Thoren M.H."/>
            <person name="Johannesson H."/>
        </authorList>
    </citation>
    <scope>NUCLEOTIDE SEQUENCE</scope>
    <source>
        <strain evidence="3">CBS 626.80</strain>
    </source>
</reference>
<dbReference type="PANTHER" id="PTHR43591">
    <property type="entry name" value="METHYLTRANSFERASE"/>
    <property type="match status" value="1"/>
</dbReference>
<accession>A0AAN6P3A4</accession>
<dbReference type="Proteomes" id="UP001303222">
    <property type="component" value="Unassembled WGS sequence"/>
</dbReference>
<keyword evidence="3" id="KW-0808">Transferase</keyword>